<feature type="binding site" evidence="8">
    <location>
        <position position="185"/>
    </location>
    <ligand>
        <name>Zn(2+)</name>
        <dbReference type="ChEBI" id="CHEBI:29105"/>
        <label>2</label>
    </ligand>
</feature>
<feature type="binding site" evidence="8">
    <location>
        <position position="240"/>
    </location>
    <ligand>
        <name>Zn(2+)</name>
        <dbReference type="ChEBI" id="CHEBI:29105"/>
        <label>1</label>
    </ligand>
</feature>
<dbReference type="eggNOG" id="COG1363">
    <property type="taxonomic scope" value="Bacteria"/>
</dbReference>
<evidence type="ECO:0000256" key="8">
    <source>
        <dbReference type="PIRSR" id="PIRSR001123-2"/>
    </source>
</evidence>
<dbReference type="SUPFAM" id="SSF53187">
    <property type="entry name" value="Zn-dependent exopeptidases"/>
    <property type="match status" value="1"/>
</dbReference>
<dbReference type="GO" id="GO:0006508">
    <property type="term" value="P:proteolysis"/>
    <property type="evidence" value="ECO:0007669"/>
    <property type="project" value="UniProtKB-KW"/>
</dbReference>
<proteinExistence type="inferred from homology"/>
<dbReference type="Gene3D" id="2.40.30.40">
    <property type="entry name" value="Peptidase M42, domain 2"/>
    <property type="match status" value="1"/>
</dbReference>
<evidence type="ECO:0000256" key="2">
    <source>
        <dbReference type="ARBA" id="ARBA00022438"/>
    </source>
</evidence>
<dbReference type="GO" id="GO:0046872">
    <property type="term" value="F:metal ion binding"/>
    <property type="evidence" value="ECO:0007669"/>
    <property type="project" value="UniProtKB-UniRule"/>
</dbReference>
<evidence type="ECO:0000256" key="6">
    <source>
        <dbReference type="PIRNR" id="PIRNR001123"/>
    </source>
</evidence>
<keyword evidence="10" id="KW-1185">Reference proteome</keyword>
<feature type="binding site" evidence="8">
    <location>
        <position position="70"/>
    </location>
    <ligand>
        <name>Zn(2+)</name>
        <dbReference type="ChEBI" id="CHEBI:29105"/>
        <label>1</label>
    </ligand>
</feature>
<accession>W5USD0</accession>
<dbReference type="InterPro" id="IPR023367">
    <property type="entry name" value="Peptidase_M42_dom2"/>
</dbReference>
<dbReference type="InterPro" id="IPR008007">
    <property type="entry name" value="Peptidase_M42"/>
</dbReference>
<keyword evidence="5" id="KW-0378">Hydrolase</keyword>
<dbReference type="STRING" id="743966.MYB_00590"/>
<dbReference type="Gene3D" id="3.40.630.10">
    <property type="entry name" value="Zn peptidases"/>
    <property type="match status" value="1"/>
</dbReference>
<organism evidence="9 10">
    <name type="scientific">Mesomycoplasma bovoculi M165/69</name>
    <dbReference type="NCBI Taxonomy" id="743966"/>
    <lineage>
        <taxon>Bacteria</taxon>
        <taxon>Bacillati</taxon>
        <taxon>Mycoplasmatota</taxon>
        <taxon>Mycoplasmoidales</taxon>
        <taxon>Metamycoplasmataceae</taxon>
        <taxon>Mesomycoplasma</taxon>
    </lineage>
</organism>
<name>W5USD0_9BACT</name>
<dbReference type="EMBL" id="CP007154">
    <property type="protein sequence ID" value="AHH45129.1"/>
    <property type="molecule type" value="Genomic_DNA"/>
</dbReference>
<reference evidence="9 10" key="1">
    <citation type="journal article" date="2014" name="Genome Announc.">
        <title>Complete Genome Sequence of Mycoplasma bovoculi Strain M165/69T (ATCC 29104).</title>
        <authorList>
            <person name="Calcutt M.J."/>
            <person name="Foecking M.F."/>
        </authorList>
    </citation>
    <scope>NUCLEOTIDE SEQUENCE [LARGE SCALE GENOMIC DNA]</scope>
    <source>
        <strain evidence="9">M165/69</strain>
    </source>
</reference>
<dbReference type="InterPro" id="IPR051464">
    <property type="entry name" value="Peptidase_M42_aminopept"/>
</dbReference>
<evidence type="ECO:0000313" key="10">
    <source>
        <dbReference type="Proteomes" id="UP000019229"/>
    </source>
</evidence>
<keyword evidence="4 8" id="KW-0479">Metal-binding</keyword>
<dbReference type="HOGENOM" id="CLU_047249_0_0_14"/>
<dbReference type="PIRSF" id="PIRSF001123">
    <property type="entry name" value="PepA_GA"/>
    <property type="match status" value="1"/>
</dbReference>
<evidence type="ECO:0000256" key="3">
    <source>
        <dbReference type="ARBA" id="ARBA00022670"/>
    </source>
</evidence>
<dbReference type="Pfam" id="PF05343">
    <property type="entry name" value="Peptidase_M42"/>
    <property type="match status" value="1"/>
</dbReference>
<dbReference type="RefSeq" id="WP_022934928.1">
    <property type="nucleotide sequence ID" value="NZ_CP007154.1"/>
</dbReference>
<dbReference type="AlphaFoldDB" id="W5USD0"/>
<feature type="binding site" evidence="8">
    <location>
        <position position="185"/>
    </location>
    <ligand>
        <name>Zn(2+)</name>
        <dbReference type="ChEBI" id="CHEBI:29105"/>
        <label>1</label>
    </ligand>
</feature>
<gene>
    <name evidence="9" type="ORF">MYB_00590</name>
</gene>
<comment type="similarity">
    <text evidence="1 6">Belongs to the peptidase M42 family.</text>
</comment>
<feature type="active site" description="Proton acceptor" evidence="7">
    <location>
        <position position="217"/>
    </location>
</feature>
<dbReference type="PATRIC" id="fig|743966.3.peg.116"/>
<evidence type="ECO:0000256" key="7">
    <source>
        <dbReference type="PIRSR" id="PIRSR001123-1"/>
    </source>
</evidence>
<dbReference type="SUPFAM" id="SSF101821">
    <property type="entry name" value="Aminopeptidase/glucanase lid domain"/>
    <property type="match status" value="1"/>
</dbReference>
<dbReference type="GO" id="GO:0004177">
    <property type="term" value="F:aminopeptidase activity"/>
    <property type="evidence" value="ECO:0007669"/>
    <property type="project" value="UniProtKB-UniRule"/>
</dbReference>
<dbReference type="Proteomes" id="UP000019229">
    <property type="component" value="Chromosome"/>
</dbReference>
<dbReference type="PANTHER" id="PTHR32481:SF0">
    <property type="entry name" value="AMINOPEPTIDASE YPDE-RELATED"/>
    <property type="match status" value="1"/>
</dbReference>
<evidence type="ECO:0000313" key="9">
    <source>
        <dbReference type="EMBL" id="AHH45129.1"/>
    </source>
</evidence>
<feature type="binding site" evidence="8">
    <location>
        <position position="326"/>
    </location>
    <ligand>
        <name>Zn(2+)</name>
        <dbReference type="ChEBI" id="CHEBI:29105"/>
        <label>2</label>
    </ligand>
</feature>
<comment type="cofactor">
    <cofactor evidence="8">
        <name>a divalent metal cation</name>
        <dbReference type="ChEBI" id="CHEBI:60240"/>
    </cofactor>
    <text evidence="8">Binds 2 divalent metal cations per subunit.</text>
</comment>
<dbReference type="KEGG" id="mbc:MYB_00590"/>
<dbReference type="OrthoDB" id="9772053at2"/>
<evidence type="ECO:0000256" key="1">
    <source>
        <dbReference type="ARBA" id="ARBA00006272"/>
    </source>
</evidence>
<feature type="binding site" evidence="8">
    <location>
        <position position="218"/>
    </location>
    <ligand>
        <name>Zn(2+)</name>
        <dbReference type="ChEBI" id="CHEBI:29105"/>
        <label>2</label>
    </ligand>
</feature>
<evidence type="ECO:0000256" key="4">
    <source>
        <dbReference type="ARBA" id="ARBA00022723"/>
    </source>
</evidence>
<protein>
    <submittedName>
        <fullName evidence="9">M42 glutamyl aminopeptidase family protein</fullName>
    </submittedName>
</protein>
<keyword evidence="3" id="KW-0645">Protease</keyword>
<dbReference type="PANTHER" id="PTHR32481">
    <property type="entry name" value="AMINOPEPTIDASE"/>
    <property type="match status" value="1"/>
</dbReference>
<keyword evidence="2 9" id="KW-0031">Aminopeptidase</keyword>
<sequence>MNTYNENLFKKLKEYTEIDGMSRFEDDVVAKLKESTHNLPVDYERDGLGSLIIQTKQNKDKKIKILVAAHMDEIGLMVLDVTEKGFIKVKSVGGIWGNVLIGAKVQLITSTDKEFFGVVGHTSVHILESHKIKEALKVSDLFVDFGFSSKKEAEEAGVQPGDRIYLKNETFLFNNKDFVAGKAIDNRSGVVVIDELAHRLANKDLPNNPILVGTVQEEVGSRGAKMVAKKYDATIAFAIDTGASHDTEGAIPGIQKLGAGVAISVADAGTMMDPKIVKILEKIAKKYSIPFYKYVSQGGGTDADELQFSAYGTPTVSISIPQRYLHSTYGVVSLKDIEAAINLIEKFILEFDNEQLSKVVYK</sequence>
<evidence type="ECO:0000256" key="5">
    <source>
        <dbReference type="ARBA" id="ARBA00022801"/>
    </source>
</evidence>